<accession>A0AAQ4D3K3</accession>
<reference evidence="2 3" key="1">
    <citation type="journal article" date="2023" name="Arcadia Sci">
        <title>De novo assembly of a long-read Amblyomma americanum tick genome.</title>
        <authorList>
            <person name="Chou S."/>
            <person name="Poskanzer K.E."/>
            <person name="Rollins M."/>
            <person name="Thuy-Boun P.S."/>
        </authorList>
    </citation>
    <scope>NUCLEOTIDE SEQUENCE [LARGE SCALE GENOMIC DNA]</scope>
    <source>
        <strain evidence="2">F_SG_1</strain>
        <tissue evidence="2">Salivary glands</tissue>
    </source>
</reference>
<protein>
    <submittedName>
        <fullName evidence="2">Uncharacterized protein</fullName>
    </submittedName>
</protein>
<dbReference type="Proteomes" id="UP001321473">
    <property type="component" value="Unassembled WGS sequence"/>
</dbReference>
<name>A0AAQ4D3K3_AMBAM</name>
<evidence type="ECO:0000256" key="1">
    <source>
        <dbReference type="SAM" id="MobiDB-lite"/>
    </source>
</evidence>
<feature type="region of interest" description="Disordered" evidence="1">
    <location>
        <begin position="26"/>
        <end position="49"/>
    </location>
</feature>
<keyword evidence="3" id="KW-1185">Reference proteome</keyword>
<evidence type="ECO:0000313" key="3">
    <source>
        <dbReference type="Proteomes" id="UP001321473"/>
    </source>
</evidence>
<proteinExistence type="predicted"/>
<sequence>MEQELRSQAQPELGAGATYCLNKGPTQEDAGSCALSVQPGGASSHPHRREAVPMQTLQQGLHSEWRPETAPLYPCRLKARLHTFLIKFKCPL</sequence>
<dbReference type="AlphaFoldDB" id="A0AAQ4D3K3"/>
<evidence type="ECO:0000313" key="2">
    <source>
        <dbReference type="EMBL" id="KAK8757043.1"/>
    </source>
</evidence>
<dbReference type="EMBL" id="JARKHS020035635">
    <property type="protein sequence ID" value="KAK8757043.1"/>
    <property type="molecule type" value="Genomic_DNA"/>
</dbReference>
<comment type="caution">
    <text evidence="2">The sequence shown here is derived from an EMBL/GenBank/DDBJ whole genome shotgun (WGS) entry which is preliminary data.</text>
</comment>
<organism evidence="2 3">
    <name type="scientific">Amblyomma americanum</name>
    <name type="common">Lone star tick</name>
    <dbReference type="NCBI Taxonomy" id="6943"/>
    <lineage>
        <taxon>Eukaryota</taxon>
        <taxon>Metazoa</taxon>
        <taxon>Ecdysozoa</taxon>
        <taxon>Arthropoda</taxon>
        <taxon>Chelicerata</taxon>
        <taxon>Arachnida</taxon>
        <taxon>Acari</taxon>
        <taxon>Parasitiformes</taxon>
        <taxon>Ixodida</taxon>
        <taxon>Ixodoidea</taxon>
        <taxon>Ixodidae</taxon>
        <taxon>Amblyomminae</taxon>
        <taxon>Amblyomma</taxon>
    </lineage>
</organism>
<gene>
    <name evidence="2" type="ORF">V5799_000255</name>
</gene>